<accession>A0A1C3IMX4</accession>
<dbReference type="AlphaFoldDB" id="A0A1C3IMX4"/>
<dbReference type="OMA" id="LGIMYME"/>
<dbReference type="GeneID" id="94233150"/>
<evidence type="ECO:0000256" key="1">
    <source>
        <dbReference type="SAM" id="SignalP"/>
    </source>
</evidence>
<evidence type="ECO:0000313" key="2">
    <source>
        <dbReference type="EMBL" id="SBS62834.1"/>
    </source>
</evidence>
<dbReference type="InterPro" id="IPR050767">
    <property type="entry name" value="Sel1_AlgK"/>
</dbReference>
<proteinExistence type="predicted"/>
<dbReference type="PANTHER" id="PTHR11102:SF160">
    <property type="entry name" value="ERAD-ASSOCIATED E3 UBIQUITIN-PROTEIN LIGASE COMPONENT HRD3"/>
    <property type="match status" value="1"/>
</dbReference>
<dbReference type="RefSeq" id="WP_012604167.1">
    <property type="nucleotide sequence ID" value="NC_011753.2"/>
</dbReference>
<dbReference type="GO" id="GO:0008800">
    <property type="term" value="F:beta-lactamase activity"/>
    <property type="evidence" value="ECO:0007669"/>
    <property type="project" value="UniProtKB-EC"/>
</dbReference>
<dbReference type="InterPro" id="IPR006597">
    <property type="entry name" value="Sel1-like"/>
</dbReference>
<reference evidence="3" key="1">
    <citation type="submission" date="2016-06" db="EMBL/GenBank/DDBJ databases">
        <authorList>
            <person name="Rodrigo-Torres Lidia"/>
            <person name="Arahal R.David."/>
        </authorList>
    </citation>
    <scope>NUCLEOTIDE SEQUENCE [LARGE SCALE GENOMIC DNA]</scope>
    <source>
        <strain evidence="3">CECT 7223</strain>
    </source>
</reference>
<dbReference type="Proteomes" id="UP000092876">
    <property type="component" value="Unassembled WGS sequence"/>
</dbReference>
<dbReference type="SMART" id="SM00671">
    <property type="entry name" value="SEL1"/>
    <property type="match status" value="6"/>
</dbReference>
<dbReference type="SUPFAM" id="SSF81901">
    <property type="entry name" value="HCP-like"/>
    <property type="match status" value="1"/>
</dbReference>
<sequence length="335" mass="37831">MIKQSCTFLTSLSLLLSASTFAYDLEIEAFEGEELALLKNAETSSDNELLMQAANLLIEDSMYEENLQRGYEYMNQVAESGEVKAMITLADNYYYEEQYEKALAWYHKAETSKDPYVLYSLGVMYFDGEGTPIDLKKGNDYYLASAKAGYSDAMYQLAFSYDEGQGVTQDFSKSAYWFEQSANLGDASAMYNLGISYLNGQGVEKSCSKAMQLFSKAIEEDEHTLSYVKMGDIYSSTRYKKPCGFKTTDAKKALEYYTHAAMQGNDYGQYSVGYAYRNGHGTWSDFVKALAWFEVAQEYGNSDAEKEIIDVKQYMSKENIAAAAQLKDSLIEDIW</sequence>
<dbReference type="InterPro" id="IPR011990">
    <property type="entry name" value="TPR-like_helical_dom_sf"/>
</dbReference>
<dbReference type="Gene3D" id="1.25.40.10">
    <property type="entry name" value="Tetratricopeptide repeat domain"/>
    <property type="match status" value="2"/>
</dbReference>
<keyword evidence="2" id="KW-0378">Hydrolase</keyword>
<dbReference type="Pfam" id="PF08238">
    <property type="entry name" value="Sel1"/>
    <property type="match status" value="6"/>
</dbReference>
<evidence type="ECO:0000313" key="3">
    <source>
        <dbReference type="Proteomes" id="UP000092876"/>
    </source>
</evidence>
<organism evidence="2 3">
    <name type="scientific">Vibrio atlanticus</name>
    <dbReference type="NCBI Taxonomy" id="693153"/>
    <lineage>
        <taxon>Bacteria</taxon>
        <taxon>Pseudomonadati</taxon>
        <taxon>Pseudomonadota</taxon>
        <taxon>Gammaproteobacteria</taxon>
        <taxon>Vibrionales</taxon>
        <taxon>Vibrionaceae</taxon>
        <taxon>Vibrio</taxon>
    </lineage>
</organism>
<dbReference type="EMBL" id="FLQP01000017">
    <property type="protein sequence ID" value="SBS62834.1"/>
    <property type="molecule type" value="Genomic_DNA"/>
</dbReference>
<dbReference type="PANTHER" id="PTHR11102">
    <property type="entry name" value="SEL-1-LIKE PROTEIN"/>
    <property type="match status" value="1"/>
</dbReference>
<dbReference type="EC" id="3.5.2.6" evidence="2"/>
<feature type="chain" id="PRO_5008675658" evidence="1">
    <location>
        <begin position="23"/>
        <end position="335"/>
    </location>
</feature>
<protein>
    <submittedName>
        <fullName evidence="2">Putative beta-lactamase HcpC</fullName>
        <ecNumber evidence="2">3.5.2.6</ecNumber>
    </submittedName>
</protein>
<name>A0A1C3IMX4_9VIBR</name>
<feature type="signal peptide" evidence="1">
    <location>
        <begin position="1"/>
        <end position="22"/>
    </location>
</feature>
<keyword evidence="1" id="KW-0732">Signal</keyword>
<gene>
    <name evidence="2" type="primary">hcpC</name>
    <name evidence="2" type="ORF">VAT7223_01369</name>
</gene>